<dbReference type="InterPro" id="IPR024654">
    <property type="entry name" value="Calcineurin-like_PHP_lpxH"/>
</dbReference>
<name>A0ABZ2LUG9_9BACT</name>
<gene>
    <name evidence="3" type="ORF">LZC94_39945</name>
</gene>
<dbReference type="CDD" id="cd00838">
    <property type="entry name" value="MPP_superfamily"/>
    <property type="match status" value="1"/>
</dbReference>
<proteinExistence type="inferred from homology"/>
<sequence>MARYAVISDVHGNRWALEAVLADLRRRQVDALLQLGDAVYGPLDPHGTAAILRAPGLPVHHIGGNQDRIVYEEDADTRANSSLAFTRQALDEADLAWLRDLPGGAVVGDVRLCHGTPGSDEKYLLERVTEHGVGLRDIEGIERLVGAVQERVLLCGHTHVPRLVSLASGLVIVNPGSVGLPAYTDQMPYPHRMESGSTHARYAVVDVGDSVTVDLIGVAYDGETAATTALRNGRPDWAVALRTGRAGSM</sequence>
<accession>A0ABZ2LUG9</accession>
<evidence type="ECO:0000256" key="1">
    <source>
        <dbReference type="ARBA" id="ARBA00008950"/>
    </source>
</evidence>
<protein>
    <submittedName>
        <fullName evidence="3">Metallophosphatase family protein</fullName>
    </submittedName>
</protein>
<evidence type="ECO:0000259" key="2">
    <source>
        <dbReference type="Pfam" id="PF12850"/>
    </source>
</evidence>
<feature type="domain" description="Calcineurin-like phosphoesterase" evidence="2">
    <location>
        <begin position="4"/>
        <end position="185"/>
    </location>
</feature>
<dbReference type="Proteomes" id="UP001370348">
    <property type="component" value="Chromosome"/>
</dbReference>
<dbReference type="PIRSF" id="PIRSF000883">
    <property type="entry name" value="Pesterase_MJ0912"/>
    <property type="match status" value="1"/>
</dbReference>
<dbReference type="InterPro" id="IPR029052">
    <property type="entry name" value="Metallo-depent_PP-like"/>
</dbReference>
<evidence type="ECO:0000313" key="3">
    <source>
        <dbReference type="EMBL" id="WXB13990.1"/>
    </source>
</evidence>
<organism evidence="3 4">
    <name type="scientific">Pendulispora albinea</name>
    <dbReference type="NCBI Taxonomy" id="2741071"/>
    <lineage>
        <taxon>Bacteria</taxon>
        <taxon>Pseudomonadati</taxon>
        <taxon>Myxococcota</taxon>
        <taxon>Myxococcia</taxon>
        <taxon>Myxococcales</taxon>
        <taxon>Sorangiineae</taxon>
        <taxon>Pendulisporaceae</taxon>
        <taxon>Pendulispora</taxon>
    </lineage>
</organism>
<dbReference type="PANTHER" id="PTHR42850">
    <property type="entry name" value="METALLOPHOSPHOESTERASE"/>
    <property type="match status" value="1"/>
</dbReference>
<dbReference type="RefSeq" id="WP_394823607.1">
    <property type="nucleotide sequence ID" value="NZ_CP089984.1"/>
</dbReference>
<dbReference type="SUPFAM" id="SSF56300">
    <property type="entry name" value="Metallo-dependent phosphatases"/>
    <property type="match status" value="1"/>
</dbReference>
<dbReference type="Gene3D" id="3.60.21.10">
    <property type="match status" value="1"/>
</dbReference>
<keyword evidence="4" id="KW-1185">Reference proteome</keyword>
<reference evidence="3 4" key="1">
    <citation type="submission" date="2021-12" db="EMBL/GenBank/DDBJ databases">
        <title>Discovery of the Pendulisporaceae a myxobacterial family with distinct sporulation behavior and unique specialized metabolism.</title>
        <authorList>
            <person name="Garcia R."/>
            <person name="Popoff A."/>
            <person name="Bader C.D."/>
            <person name="Loehr J."/>
            <person name="Walesch S."/>
            <person name="Walt C."/>
            <person name="Boldt J."/>
            <person name="Bunk B."/>
            <person name="Haeckl F.J.F.P.J."/>
            <person name="Gunesch A.P."/>
            <person name="Birkelbach J."/>
            <person name="Nuebel U."/>
            <person name="Pietschmann T."/>
            <person name="Bach T."/>
            <person name="Mueller R."/>
        </authorList>
    </citation>
    <scope>NUCLEOTIDE SEQUENCE [LARGE SCALE GENOMIC DNA]</scope>
    <source>
        <strain evidence="3 4">MSr11954</strain>
    </source>
</reference>
<evidence type="ECO:0000313" key="4">
    <source>
        <dbReference type="Proteomes" id="UP001370348"/>
    </source>
</evidence>
<comment type="similarity">
    <text evidence="1">Belongs to the metallophosphoesterase superfamily. YfcE family.</text>
</comment>
<dbReference type="PANTHER" id="PTHR42850:SF2">
    <property type="entry name" value="BLL5683 PROTEIN"/>
    <property type="match status" value="1"/>
</dbReference>
<dbReference type="EMBL" id="CP089984">
    <property type="protein sequence ID" value="WXB13990.1"/>
    <property type="molecule type" value="Genomic_DNA"/>
</dbReference>
<dbReference type="InterPro" id="IPR050126">
    <property type="entry name" value="Ap4A_hydrolase"/>
</dbReference>
<dbReference type="InterPro" id="IPR011152">
    <property type="entry name" value="Pesterase_MJ0912"/>
</dbReference>
<dbReference type="Pfam" id="PF12850">
    <property type="entry name" value="Metallophos_2"/>
    <property type="match status" value="1"/>
</dbReference>